<evidence type="ECO:0000313" key="2">
    <source>
        <dbReference type="Proteomes" id="UP001596422"/>
    </source>
</evidence>
<keyword evidence="2" id="KW-1185">Reference proteome</keyword>
<dbReference type="EMBL" id="JBHSWE010000001">
    <property type="protein sequence ID" value="MFC6671047.1"/>
    <property type="molecule type" value="Genomic_DNA"/>
</dbReference>
<sequence>MSKDANEATDGFLMNHLISELLPRKGDVLDRVTNSDPVTGQAAWYDLRVKITRASPGETGAWPTFGAVKPLPGAKESPQMLSYATHRNVNLKRAMADVLTRGEK</sequence>
<dbReference type="RefSeq" id="WP_379909556.1">
    <property type="nucleotide sequence ID" value="NZ_JBHSWE010000001.1"/>
</dbReference>
<organism evidence="1 2">
    <name type="scientific">Marinobacterium aestuariivivens</name>
    <dbReference type="NCBI Taxonomy" id="1698799"/>
    <lineage>
        <taxon>Bacteria</taxon>
        <taxon>Pseudomonadati</taxon>
        <taxon>Pseudomonadota</taxon>
        <taxon>Gammaproteobacteria</taxon>
        <taxon>Oceanospirillales</taxon>
        <taxon>Oceanospirillaceae</taxon>
        <taxon>Marinobacterium</taxon>
    </lineage>
</organism>
<proteinExistence type="predicted"/>
<reference evidence="2" key="1">
    <citation type="journal article" date="2019" name="Int. J. Syst. Evol. Microbiol.">
        <title>The Global Catalogue of Microorganisms (GCM) 10K type strain sequencing project: providing services to taxonomists for standard genome sequencing and annotation.</title>
        <authorList>
            <consortium name="The Broad Institute Genomics Platform"/>
            <consortium name="The Broad Institute Genome Sequencing Center for Infectious Disease"/>
            <person name="Wu L."/>
            <person name="Ma J."/>
        </authorList>
    </citation>
    <scope>NUCLEOTIDE SEQUENCE [LARGE SCALE GENOMIC DNA]</scope>
    <source>
        <strain evidence="2">NBRC 111756</strain>
    </source>
</reference>
<name>A0ABW2A0Q3_9GAMM</name>
<evidence type="ECO:0000313" key="1">
    <source>
        <dbReference type="EMBL" id="MFC6671047.1"/>
    </source>
</evidence>
<comment type="caution">
    <text evidence="1">The sequence shown here is derived from an EMBL/GenBank/DDBJ whole genome shotgun (WGS) entry which is preliminary data.</text>
</comment>
<protein>
    <submittedName>
        <fullName evidence="1">Uncharacterized protein</fullName>
    </submittedName>
</protein>
<accession>A0ABW2A0Q3</accession>
<gene>
    <name evidence="1" type="ORF">ACFQDL_13965</name>
</gene>
<dbReference type="Proteomes" id="UP001596422">
    <property type="component" value="Unassembled WGS sequence"/>
</dbReference>